<dbReference type="EMBL" id="CAJVPL010001634">
    <property type="protein sequence ID" value="CAG8580699.1"/>
    <property type="molecule type" value="Genomic_DNA"/>
</dbReference>
<organism evidence="3 4">
    <name type="scientific">Ambispora gerdemannii</name>
    <dbReference type="NCBI Taxonomy" id="144530"/>
    <lineage>
        <taxon>Eukaryota</taxon>
        <taxon>Fungi</taxon>
        <taxon>Fungi incertae sedis</taxon>
        <taxon>Mucoromycota</taxon>
        <taxon>Glomeromycotina</taxon>
        <taxon>Glomeromycetes</taxon>
        <taxon>Archaeosporales</taxon>
        <taxon>Ambisporaceae</taxon>
        <taxon>Ambispora</taxon>
    </lineage>
</organism>
<feature type="repeat" description="PPR" evidence="2">
    <location>
        <begin position="236"/>
        <end position="270"/>
    </location>
</feature>
<evidence type="ECO:0000256" key="1">
    <source>
        <dbReference type="ARBA" id="ARBA00022737"/>
    </source>
</evidence>
<proteinExistence type="predicted"/>
<protein>
    <submittedName>
        <fullName evidence="3">6797_t:CDS:1</fullName>
    </submittedName>
</protein>
<feature type="repeat" description="PPR" evidence="2">
    <location>
        <begin position="352"/>
        <end position="386"/>
    </location>
</feature>
<dbReference type="SUPFAM" id="SSF48452">
    <property type="entry name" value="TPR-like"/>
    <property type="match status" value="1"/>
</dbReference>
<dbReference type="Gene3D" id="1.25.40.10">
    <property type="entry name" value="Tetratricopeptide repeat domain"/>
    <property type="match status" value="4"/>
</dbReference>
<evidence type="ECO:0000313" key="3">
    <source>
        <dbReference type="EMBL" id="CAG8580699.1"/>
    </source>
</evidence>
<dbReference type="InterPro" id="IPR002885">
    <property type="entry name" value="PPR_rpt"/>
</dbReference>
<feature type="repeat" description="PPR" evidence="2">
    <location>
        <begin position="448"/>
        <end position="482"/>
    </location>
</feature>
<dbReference type="Proteomes" id="UP000789831">
    <property type="component" value="Unassembled WGS sequence"/>
</dbReference>
<dbReference type="PANTHER" id="PTHR47932">
    <property type="entry name" value="ATPASE EXPRESSION PROTEIN 3"/>
    <property type="match status" value="1"/>
</dbReference>
<feature type="repeat" description="PPR" evidence="2">
    <location>
        <begin position="589"/>
        <end position="623"/>
    </location>
</feature>
<dbReference type="PANTHER" id="PTHR47932:SF44">
    <property type="entry name" value="MIOREX COMPLEX COMPONENT 1"/>
    <property type="match status" value="1"/>
</dbReference>
<dbReference type="PROSITE" id="PS51375">
    <property type="entry name" value="PPR"/>
    <property type="match status" value="7"/>
</dbReference>
<dbReference type="InterPro" id="IPR011990">
    <property type="entry name" value="TPR-like_helical_dom_sf"/>
</dbReference>
<dbReference type="Pfam" id="PF13041">
    <property type="entry name" value="PPR_2"/>
    <property type="match status" value="3"/>
</dbReference>
<feature type="repeat" description="PPR" evidence="2">
    <location>
        <begin position="483"/>
        <end position="517"/>
    </location>
</feature>
<accession>A0A9N9BY12</accession>
<evidence type="ECO:0000313" key="4">
    <source>
        <dbReference type="Proteomes" id="UP000789831"/>
    </source>
</evidence>
<gene>
    <name evidence="3" type="ORF">AGERDE_LOCUS8106</name>
</gene>
<keyword evidence="1" id="KW-0677">Repeat</keyword>
<dbReference type="NCBIfam" id="TIGR00756">
    <property type="entry name" value="PPR"/>
    <property type="match status" value="5"/>
</dbReference>
<sequence length="752" mass="87539">MAFDKNEKVFRPAICLSVDSSISRTASNVNIRCRLCKYEKFPLLRLFLYTRLGEPYKINQKRVLSYNSHALNGLLKSATTVTNKFAVPHLIRSDSIDRKTLYTRTREANSLDKTYENVPQYRQKAVNMGFEPVIRIEGRTANEIWDDYSKLTVKQIRGLQVEPDFNAMLSVFKRELIKPGVGLMMKQIFNDIVDKAGQKPSMNCFNIMLSAYKDLRDLAGCKACYQKMQEFDVSANRVTYNVMIAAHVKLGNPMDGIKLYEQMVKKNIRREKTTYMVMIDAYLKARDSLGENVCIEKSMDIFRAIERDGLTYDDRAFNAIMNLRVKMNLNDENMDEVAELFREMKKRKIQPTTVTYSILINALVQAKRKDEAITLYKEMQRNDVPDNMQILKSLDISKLEMLGMMREKESSFSEKDYNELIAKAIKESNWIHAFEVFKTMRKKGVNPTITTYTILIEAYIRNSEIDQAMDIFNGMKLEGIQPDIYIFCSLIKGHLKVRRFGETLDLISLMEKDGVRGDTVTMNTLIKAAADFKEYNIAEGIYRRMQKNQISPDRVTYKILLWLAAQYRNDETLEELLTEMREKYKMEESGEIYQSIITGFSRAGKVYDAMRWYYDMKTKGLQPSRAIISHLIEVFSRRRDSQTTIRLWNEMLELKHKPDGLDVRNVIDVSGGRTAIPIAKQLEALSRGEQIERLQVADGIDLEDPQAFLLQLKKSLEFELSCDIESRQFDNKMNYMNNMNYNRYNNQQRNTY</sequence>
<keyword evidence="4" id="KW-1185">Reference proteome</keyword>
<feature type="repeat" description="PPR" evidence="2">
    <location>
        <begin position="518"/>
        <end position="552"/>
    </location>
</feature>
<reference evidence="3" key="1">
    <citation type="submission" date="2021-06" db="EMBL/GenBank/DDBJ databases">
        <authorList>
            <person name="Kallberg Y."/>
            <person name="Tangrot J."/>
            <person name="Rosling A."/>
        </authorList>
    </citation>
    <scope>NUCLEOTIDE SEQUENCE</scope>
    <source>
        <strain evidence="3">MT106</strain>
    </source>
</reference>
<name>A0A9N9BY12_9GLOM</name>
<comment type="caution">
    <text evidence="3">The sequence shown here is derived from an EMBL/GenBank/DDBJ whole genome shotgun (WGS) entry which is preliminary data.</text>
</comment>
<dbReference type="OrthoDB" id="407658at2759"/>
<evidence type="ECO:0000256" key="2">
    <source>
        <dbReference type="PROSITE-ProRule" id="PRU00708"/>
    </source>
</evidence>
<feature type="repeat" description="PPR" evidence="2">
    <location>
        <begin position="413"/>
        <end position="447"/>
    </location>
</feature>
<dbReference type="AlphaFoldDB" id="A0A9N9BY12"/>
<dbReference type="Pfam" id="PF13812">
    <property type="entry name" value="PPR_3"/>
    <property type="match status" value="1"/>
</dbReference>
<dbReference type="Pfam" id="PF01535">
    <property type="entry name" value="PPR"/>
    <property type="match status" value="3"/>
</dbReference>